<evidence type="ECO:0000313" key="3">
    <source>
        <dbReference type="Proteomes" id="UP000218209"/>
    </source>
</evidence>
<reference evidence="2 3" key="1">
    <citation type="submission" date="2017-03" db="EMBL/GenBank/DDBJ databases">
        <title>WGS assembly of Porphyra umbilicalis.</title>
        <authorList>
            <person name="Brawley S.H."/>
            <person name="Blouin N.A."/>
            <person name="Ficko-Blean E."/>
            <person name="Wheeler G.L."/>
            <person name="Lohr M."/>
            <person name="Goodson H.V."/>
            <person name="Jenkins J.W."/>
            <person name="Blaby-Haas C.E."/>
            <person name="Helliwell K.E."/>
            <person name="Chan C."/>
            <person name="Marriage T."/>
            <person name="Bhattacharya D."/>
            <person name="Klein A.S."/>
            <person name="Badis Y."/>
            <person name="Brodie J."/>
            <person name="Cao Y."/>
            <person name="Collen J."/>
            <person name="Dittami S.M."/>
            <person name="Gachon C.M."/>
            <person name="Green B.R."/>
            <person name="Karpowicz S."/>
            <person name="Kim J.W."/>
            <person name="Kudahl U."/>
            <person name="Lin S."/>
            <person name="Michel G."/>
            <person name="Mittag M."/>
            <person name="Olson B.J."/>
            <person name="Pangilinan J."/>
            <person name="Peng Y."/>
            <person name="Qiu H."/>
            <person name="Shu S."/>
            <person name="Singer J.T."/>
            <person name="Smith A.G."/>
            <person name="Sprecher B.N."/>
            <person name="Wagner V."/>
            <person name="Wang W."/>
            <person name="Wang Z.-Y."/>
            <person name="Yan J."/>
            <person name="Yarish C."/>
            <person name="Zoeuner-Riek S."/>
            <person name="Zhuang Y."/>
            <person name="Zou Y."/>
            <person name="Lindquist E.A."/>
            <person name="Grimwood J."/>
            <person name="Barry K."/>
            <person name="Rokhsar D.S."/>
            <person name="Schmutz J."/>
            <person name="Stiller J.W."/>
            <person name="Grossman A.R."/>
            <person name="Prochnik S.E."/>
        </authorList>
    </citation>
    <scope>NUCLEOTIDE SEQUENCE [LARGE SCALE GENOMIC DNA]</scope>
    <source>
        <strain evidence="2">4086291</strain>
    </source>
</reference>
<feature type="compositionally biased region" description="Basic and acidic residues" evidence="1">
    <location>
        <begin position="1"/>
        <end position="11"/>
    </location>
</feature>
<feature type="compositionally biased region" description="Low complexity" evidence="1">
    <location>
        <begin position="13"/>
        <end position="46"/>
    </location>
</feature>
<feature type="compositionally biased region" description="Acidic residues" evidence="1">
    <location>
        <begin position="143"/>
        <end position="152"/>
    </location>
</feature>
<feature type="region of interest" description="Disordered" evidence="1">
    <location>
        <begin position="671"/>
        <end position="725"/>
    </location>
</feature>
<dbReference type="EMBL" id="KV919538">
    <property type="protein sequence ID" value="OSX69465.1"/>
    <property type="molecule type" value="Genomic_DNA"/>
</dbReference>
<dbReference type="AlphaFoldDB" id="A0A1X6NLI5"/>
<evidence type="ECO:0008006" key="4">
    <source>
        <dbReference type="Google" id="ProtNLM"/>
    </source>
</evidence>
<keyword evidence="3" id="KW-1185">Reference proteome</keyword>
<sequence>MPGTKRSRDDAASSEPAADAACPQPAADAAAAAAPPSAAAARPPLPPRTLLSLPADILRLIAERLDGISSDRRGWESLMRTCRQLRAECMAVSTSLSIPAAYPSRSHVAALGETHRERTAPWTVDELDADGEPPSPYPSDASEAPDSEEEDGGWGGEVQRRRTMRRPPTDPVLYLTPGRCEALRVSVDSLTRWVPKLNGAGSPVTTLRLGHIPSEADKSGVDAMFYGMVMGCLSPLPLTVLVVEGFGLPAFLHRPLPAARLTTLRIVGYVVDDASSALALPYLLRAHGETLRNFSVGFHTRNDAPAGSDGGTEERIPSGLVAAWLAASAHPPQVEAPPPLFGLSPPPLRAAPLLPSLASFALYGSPLGGRDVAALVTMCPALTKLYVRSELQTGCFEPLRTPGTLPRLSAVILWGTAHTLWHDLPDLLVGRALARLVLPTDHQTELRGVIDALRQAAALPSSLVLSHPLKGYRWLHGFRDSELRRLVGLDDPRAVGAAAVGLPARAGPRAPPPPVVDTSTLRTLTVSLSRSSTWASMDALAALPSLANLSLDLTFAKRVVGVGQRWPAFPALTEATLSWGDSFRSLSGTMIAFFRGLAPPLAADAPPATGEAGSDGGGRPAGGRLRRLTIQDESLQPSVSLLRRDDWAGLFGQWRALDHLAIRVASAEWLRPPRPSRPTAATATAAAADRDAAAADGEGEASAAGAAGGAGADEAGGSQDTSGTDSVELVVDRLPRGPPASELRAWLAADVPGLRVTTGMLTKGYERDPDAW</sequence>
<accession>A0A1X6NLI5</accession>
<evidence type="ECO:0000256" key="1">
    <source>
        <dbReference type="SAM" id="MobiDB-lite"/>
    </source>
</evidence>
<protein>
    <recommendedName>
        <fullName evidence="4">F-box domain-containing protein</fullName>
    </recommendedName>
</protein>
<feature type="region of interest" description="Disordered" evidence="1">
    <location>
        <begin position="1"/>
        <end position="46"/>
    </location>
</feature>
<feature type="compositionally biased region" description="Low complexity" evidence="1">
    <location>
        <begin position="677"/>
        <end position="687"/>
    </location>
</feature>
<evidence type="ECO:0000313" key="2">
    <source>
        <dbReference type="EMBL" id="OSX69465.1"/>
    </source>
</evidence>
<organism evidence="2 3">
    <name type="scientific">Porphyra umbilicalis</name>
    <name type="common">Purple laver</name>
    <name type="synonym">Red alga</name>
    <dbReference type="NCBI Taxonomy" id="2786"/>
    <lineage>
        <taxon>Eukaryota</taxon>
        <taxon>Rhodophyta</taxon>
        <taxon>Bangiophyceae</taxon>
        <taxon>Bangiales</taxon>
        <taxon>Bangiaceae</taxon>
        <taxon>Porphyra</taxon>
    </lineage>
</organism>
<feature type="compositionally biased region" description="Low complexity" evidence="1">
    <location>
        <begin position="694"/>
        <end position="705"/>
    </location>
</feature>
<feature type="region of interest" description="Disordered" evidence="1">
    <location>
        <begin position="604"/>
        <end position="624"/>
    </location>
</feature>
<dbReference type="Proteomes" id="UP000218209">
    <property type="component" value="Unassembled WGS sequence"/>
</dbReference>
<dbReference type="PANTHER" id="PTHR48125">
    <property type="entry name" value="LP07818P1"/>
    <property type="match status" value="1"/>
</dbReference>
<gene>
    <name evidence="2" type="ORF">BU14_1485s0001</name>
</gene>
<dbReference type="PANTHER" id="PTHR48125:SF10">
    <property type="entry name" value="OS12G0136300 PROTEIN"/>
    <property type="match status" value="1"/>
</dbReference>
<name>A0A1X6NLI5_PORUM</name>
<proteinExistence type="predicted"/>
<feature type="region of interest" description="Disordered" evidence="1">
    <location>
        <begin position="120"/>
        <end position="170"/>
    </location>
</feature>